<feature type="domain" description="F-box" evidence="1">
    <location>
        <begin position="2"/>
        <end position="29"/>
    </location>
</feature>
<dbReference type="InterPro" id="IPR036047">
    <property type="entry name" value="F-box-like_dom_sf"/>
</dbReference>
<dbReference type="STRING" id="981085.W9S9I9"/>
<dbReference type="SUPFAM" id="SSF81383">
    <property type="entry name" value="F-box domain"/>
    <property type="match status" value="1"/>
</dbReference>
<evidence type="ECO:0000259" key="2">
    <source>
        <dbReference type="Pfam" id="PF08268"/>
    </source>
</evidence>
<sequence>MRLPLKSLIRFKSVSKHWLSLISEPKFHRCHNRILNPISGLFLNNSKFMYSFCTINGEFDYVNLDKSSYSSQPPIKSGDFGESGFRIVQSCNGLFLCSRHLHPKAFGNFVCNPITKKYTPLPRISWHWRDWSGCIRIMNSFSLSLAFDPWESSHYKVVCVRNSDSHRDHYQIQIYSSETRRWWLSGDPVYVDYSVI</sequence>
<proteinExistence type="predicted"/>
<dbReference type="Pfam" id="PF00646">
    <property type="entry name" value="F-box"/>
    <property type="match status" value="1"/>
</dbReference>
<dbReference type="eggNOG" id="ENOG502QQSC">
    <property type="taxonomic scope" value="Eukaryota"/>
</dbReference>
<dbReference type="AlphaFoldDB" id="W9S9I9"/>
<reference evidence="4" key="1">
    <citation type="submission" date="2013-01" db="EMBL/GenBank/DDBJ databases">
        <title>Draft Genome Sequence of a Mulberry Tree, Morus notabilis C.K. Schneid.</title>
        <authorList>
            <person name="He N."/>
            <person name="Zhao S."/>
        </authorList>
    </citation>
    <scope>NUCLEOTIDE SEQUENCE</scope>
</reference>
<dbReference type="InterPro" id="IPR050796">
    <property type="entry name" value="SCF_F-box_component"/>
</dbReference>
<dbReference type="PANTHER" id="PTHR31672">
    <property type="entry name" value="BNACNNG10540D PROTEIN"/>
    <property type="match status" value="1"/>
</dbReference>
<dbReference type="Pfam" id="PF08268">
    <property type="entry name" value="FBA_3"/>
    <property type="match status" value="1"/>
</dbReference>
<dbReference type="InterPro" id="IPR001810">
    <property type="entry name" value="F-box_dom"/>
</dbReference>
<organism evidence="3 4">
    <name type="scientific">Morus notabilis</name>
    <dbReference type="NCBI Taxonomy" id="981085"/>
    <lineage>
        <taxon>Eukaryota</taxon>
        <taxon>Viridiplantae</taxon>
        <taxon>Streptophyta</taxon>
        <taxon>Embryophyta</taxon>
        <taxon>Tracheophyta</taxon>
        <taxon>Spermatophyta</taxon>
        <taxon>Magnoliopsida</taxon>
        <taxon>eudicotyledons</taxon>
        <taxon>Gunneridae</taxon>
        <taxon>Pentapetalae</taxon>
        <taxon>rosids</taxon>
        <taxon>fabids</taxon>
        <taxon>Rosales</taxon>
        <taxon>Moraceae</taxon>
        <taxon>Moreae</taxon>
        <taxon>Morus</taxon>
    </lineage>
</organism>
<name>W9S9I9_9ROSA</name>
<evidence type="ECO:0000259" key="1">
    <source>
        <dbReference type="Pfam" id="PF00646"/>
    </source>
</evidence>
<accession>W9S9I9</accession>
<dbReference type="InterPro" id="IPR013187">
    <property type="entry name" value="F-box-assoc_dom_typ3"/>
</dbReference>
<gene>
    <name evidence="3" type="ORF">L484_003421</name>
</gene>
<keyword evidence="4" id="KW-1185">Reference proteome</keyword>
<feature type="domain" description="F-box associated beta-propeller type 3" evidence="2">
    <location>
        <begin position="83"/>
        <end position="180"/>
    </location>
</feature>
<protein>
    <submittedName>
        <fullName evidence="3">F-box protein</fullName>
    </submittedName>
</protein>
<evidence type="ECO:0000313" key="3">
    <source>
        <dbReference type="EMBL" id="EXC20952.1"/>
    </source>
</evidence>
<dbReference type="EMBL" id="KE345923">
    <property type="protein sequence ID" value="EXC20952.1"/>
    <property type="molecule type" value="Genomic_DNA"/>
</dbReference>
<dbReference type="PANTHER" id="PTHR31672:SF13">
    <property type="entry name" value="F-BOX PROTEIN CPR30-LIKE"/>
    <property type="match status" value="1"/>
</dbReference>
<dbReference type="Proteomes" id="UP000030645">
    <property type="component" value="Unassembled WGS sequence"/>
</dbReference>
<evidence type="ECO:0000313" key="4">
    <source>
        <dbReference type="Proteomes" id="UP000030645"/>
    </source>
</evidence>